<reference evidence="5 6" key="1">
    <citation type="submission" date="2020-08" db="EMBL/GenBank/DDBJ databases">
        <title>Genomic Encyclopedia of Archaeal and Bacterial Type Strains, Phase II (KMG-II): from individual species to whole genera.</title>
        <authorList>
            <person name="Goeker M."/>
        </authorList>
    </citation>
    <scope>NUCLEOTIDE SEQUENCE [LARGE SCALE GENOMIC DNA]</scope>
    <source>
        <strain evidence="5 6">DSM 43850</strain>
    </source>
</reference>
<dbReference type="Gene3D" id="3.30.70.2390">
    <property type="match status" value="1"/>
</dbReference>
<feature type="domain" description="LytR/CpsA/Psr regulator C-terminal" evidence="4">
    <location>
        <begin position="390"/>
        <end position="475"/>
    </location>
</feature>
<feature type="compositionally biased region" description="Low complexity" evidence="2">
    <location>
        <begin position="498"/>
        <end position="511"/>
    </location>
</feature>
<evidence type="ECO:0000313" key="5">
    <source>
        <dbReference type="EMBL" id="MBA8926541.1"/>
    </source>
</evidence>
<dbReference type="EMBL" id="JACJID010000002">
    <property type="protein sequence ID" value="MBA8926541.1"/>
    <property type="molecule type" value="Genomic_DNA"/>
</dbReference>
<keyword evidence="6" id="KW-1185">Reference proteome</keyword>
<dbReference type="InterPro" id="IPR050922">
    <property type="entry name" value="LytR/CpsA/Psr_CW_biosynth"/>
</dbReference>
<dbReference type="Proteomes" id="UP000517916">
    <property type="component" value="Unassembled WGS sequence"/>
</dbReference>
<dbReference type="InterPro" id="IPR027381">
    <property type="entry name" value="LytR/CpsA/Psr_C"/>
</dbReference>
<dbReference type="InterPro" id="IPR004474">
    <property type="entry name" value="LytR_CpsA_psr"/>
</dbReference>
<dbReference type="PANTHER" id="PTHR33392:SF6">
    <property type="entry name" value="POLYISOPRENYL-TEICHOIC ACID--PEPTIDOGLYCAN TEICHOIC ACID TRANSFERASE TAGU"/>
    <property type="match status" value="1"/>
</dbReference>
<feature type="region of interest" description="Disordered" evidence="2">
    <location>
        <begin position="497"/>
        <end position="519"/>
    </location>
</feature>
<dbReference type="Pfam" id="PF13399">
    <property type="entry name" value="LytR_C"/>
    <property type="match status" value="1"/>
</dbReference>
<name>A0ABR6BIM9_9PSEU</name>
<evidence type="ECO:0000256" key="2">
    <source>
        <dbReference type="SAM" id="MobiDB-lite"/>
    </source>
</evidence>
<organism evidence="5 6">
    <name type="scientific">Kutzneria viridogrisea</name>
    <dbReference type="NCBI Taxonomy" id="47990"/>
    <lineage>
        <taxon>Bacteria</taxon>
        <taxon>Bacillati</taxon>
        <taxon>Actinomycetota</taxon>
        <taxon>Actinomycetes</taxon>
        <taxon>Pseudonocardiales</taxon>
        <taxon>Pseudonocardiaceae</taxon>
        <taxon>Kutzneria</taxon>
    </lineage>
</organism>
<protein>
    <submittedName>
        <fullName evidence="5">LCP family protein required for cell wall assembly</fullName>
    </submittedName>
</protein>
<gene>
    <name evidence="5" type="ORF">BC739_003740</name>
</gene>
<dbReference type="Pfam" id="PF03816">
    <property type="entry name" value="LytR_cpsA_psr"/>
    <property type="match status" value="1"/>
</dbReference>
<evidence type="ECO:0000259" key="3">
    <source>
        <dbReference type="Pfam" id="PF03816"/>
    </source>
</evidence>
<feature type="region of interest" description="Disordered" evidence="2">
    <location>
        <begin position="62"/>
        <end position="82"/>
    </location>
</feature>
<feature type="domain" description="Cell envelope-related transcriptional attenuator" evidence="3">
    <location>
        <begin position="121"/>
        <end position="293"/>
    </location>
</feature>
<evidence type="ECO:0000256" key="1">
    <source>
        <dbReference type="ARBA" id="ARBA00006068"/>
    </source>
</evidence>
<sequence>MAEQEPTEGEPPARSSARGGQAARLGLGAGRTLVALASVAVLAMSTYGWAELQKVRSGTTTTDVIESKPAPTSAQPHSTGLDGPVDILIVGLDSRTDAQGNPLPQEVLDQLHAGSNDGELNTDTMIVLHIPADGRSAVAFSFPRDSYVEIAGDYGKHKLNSAYAYARNDTRQTLAAKGVTGADLDEQAAVAGRKNLIRTIERLTGGAVSINRYAEVNLASFYQISQAVGGVPICLNTAVREEKSGINLPAGQQTVSGAQALSFVRQRYDLPRGDLDRIVRQQAFLAGLVQKVLSADTLTSPSKLNALIEAVNHSVVLSQGWDMLNFVQQLQGIAGGSVRFQTIPTGQNVMIGGQSVTLVDPESVHQFVSGLTGEGARPTTTGSADPANGRITVDVRDGSGAPNLAQSVFDELTSAGFTRGEAIPVAAMARSVLRYPAGGRADAEKVLAPLGGKVALEQDTSVPAGHVRFYLGTDYSGPGSQGFGAGGLKYVLQPPSPTTATTTPTGEPTITAGGVPCVN</sequence>
<dbReference type="Gene3D" id="3.40.630.190">
    <property type="entry name" value="LCP protein"/>
    <property type="match status" value="1"/>
</dbReference>
<evidence type="ECO:0000313" key="6">
    <source>
        <dbReference type="Proteomes" id="UP000517916"/>
    </source>
</evidence>
<dbReference type="NCBIfam" id="TIGR00350">
    <property type="entry name" value="lytR_cpsA_psr"/>
    <property type="match status" value="1"/>
</dbReference>
<dbReference type="PANTHER" id="PTHR33392">
    <property type="entry name" value="POLYISOPRENYL-TEICHOIC ACID--PEPTIDOGLYCAN TEICHOIC ACID TRANSFERASE TAGU"/>
    <property type="match status" value="1"/>
</dbReference>
<comment type="similarity">
    <text evidence="1">Belongs to the LytR/CpsA/Psr (LCP) family.</text>
</comment>
<accession>A0ABR6BIM9</accession>
<dbReference type="RefSeq" id="WP_318296331.1">
    <property type="nucleotide sequence ID" value="NZ_BAAABQ010000009.1"/>
</dbReference>
<evidence type="ECO:0000259" key="4">
    <source>
        <dbReference type="Pfam" id="PF13399"/>
    </source>
</evidence>
<comment type="caution">
    <text evidence="5">The sequence shown here is derived from an EMBL/GenBank/DDBJ whole genome shotgun (WGS) entry which is preliminary data.</text>
</comment>
<feature type="region of interest" description="Disordered" evidence="2">
    <location>
        <begin position="1"/>
        <end position="21"/>
    </location>
</feature>
<feature type="compositionally biased region" description="Polar residues" evidence="2">
    <location>
        <begin position="62"/>
        <end position="78"/>
    </location>
</feature>
<proteinExistence type="inferred from homology"/>